<evidence type="ECO:0000256" key="4">
    <source>
        <dbReference type="ARBA" id="ARBA00022597"/>
    </source>
</evidence>
<evidence type="ECO:0000256" key="2">
    <source>
        <dbReference type="ARBA" id="ARBA00006117"/>
    </source>
</evidence>
<keyword evidence="4" id="KW-0762">Sugar transport</keyword>
<dbReference type="GO" id="GO:0015144">
    <property type="term" value="F:carbohydrate transmembrane transporter activity"/>
    <property type="evidence" value="ECO:0007669"/>
    <property type="project" value="InterPro"/>
</dbReference>
<protein>
    <submittedName>
        <fullName evidence="9">Glucose uptake protein</fullName>
    </submittedName>
</protein>
<feature type="transmembrane region" description="Helical" evidence="8">
    <location>
        <begin position="213"/>
        <end position="235"/>
    </location>
</feature>
<keyword evidence="7 8" id="KW-0472">Membrane</keyword>
<dbReference type="RefSeq" id="WP_117118738.1">
    <property type="nucleotide sequence ID" value="NZ_BFBY01000013.1"/>
</dbReference>
<dbReference type="AlphaFoldDB" id="A0A2Z6TGD2"/>
<dbReference type="GO" id="GO:0005886">
    <property type="term" value="C:plasma membrane"/>
    <property type="evidence" value="ECO:0007669"/>
    <property type="project" value="UniProtKB-SubCell"/>
</dbReference>
<feature type="transmembrane region" description="Helical" evidence="8">
    <location>
        <begin position="151"/>
        <end position="169"/>
    </location>
</feature>
<organism evidence="9 10">
    <name type="scientific">Lactobacillus rodentium</name>
    <dbReference type="NCBI Taxonomy" id="947835"/>
    <lineage>
        <taxon>Bacteria</taxon>
        <taxon>Bacillati</taxon>
        <taxon>Bacillota</taxon>
        <taxon>Bacilli</taxon>
        <taxon>Lactobacillales</taxon>
        <taxon>Lactobacillaceae</taxon>
        <taxon>Lactobacillus</taxon>
    </lineage>
</organism>
<feature type="transmembrane region" description="Helical" evidence="8">
    <location>
        <begin position="181"/>
        <end position="201"/>
    </location>
</feature>
<gene>
    <name evidence="9" type="primary">glcU</name>
    <name evidence="9" type="ORF">LrDSM24759_13240</name>
</gene>
<dbReference type="SUPFAM" id="SSF103481">
    <property type="entry name" value="Multidrug resistance efflux transporter EmrE"/>
    <property type="match status" value="2"/>
</dbReference>
<evidence type="ECO:0000256" key="5">
    <source>
        <dbReference type="ARBA" id="ARBA00022692"/>
    </source>
</evidence>
<proteinExistence type="inferred from homology"/>
<dbReference type="InterPro" id="IPR010651">
    <property type="entry name" value="Sugar_transport"/>
</dbReference>
<keyword evidence="5 8" id="KW-0812">Transmembrane</keyword>
<evidence type="ECO:0000256" key="1">
    <source>
        <dbReference type="ARBA" id="ARBA00004651"/>
    </source>
</evidence>
<dbReference type="Pfam" id="PF06800">
    <property type="entry name" value="Sugar_transport"/>
    <property type="match status" value="1"/>
</dbReference>
<keyword evidence="10" id="KW-1185">Reference proteome</keyword>
<reference evidence="10" key="1">
    <citation type="submission" date="2018-03" db="EMBL/GenBank/DDBJ databases">
        <title>New taxa in the Lactobacillus gasseri group.</title>
        <authorList>
            <person name="Tanizawa Y."/>
            <person name="Tohno M."/>
            <person name="Endo A."/>
            <person name="Arita M."/>
        </authorList>
    </citation>
    <scope>NUCLEOTIDE SEQUENCE [LARGE SCALE GENOMIC DNA]</scope>
    <source>
        <strain evidence="10">DSM 24759</strain>
    </source>
</reference>
<dbReference type="PANTHER" id="PTHR16119:SF17">
    <property type="entry name" value="TRANSMEMBRANE PROTEIN 144"/>
    <property type="match status" value="1"/>
</dbReference>
<feature type="transmembrane region" description="Helical" evidence="8">
    <location>
        <begin position="121"/>
        <end position="139"/>
    </location>
</feature>
<dbReference type="Proteomes" id="UP000257317">
    <property type="component" value="Unassembled WGS sequence"/>
</dbReference>
<evidence type="ECO:0000256" key="3">
    <source>
        <dbReference type="ARBA" id="ARBA00022448"/>
    </source>
</evidence>
<feature type="transmembrane region" description="Helical" evidence="8">
    <location>
        <begin position="59"/>
        <end position="78"/>
    </location>
</feature>
<evidence type="ECO:0000313" key="10">
    <source>
        <dbReference type="Proteomes" id="UP000257317"/>
    </source>
</evidence>
<dbReference type="EMBL" id="BFBY01000013">
    <property type="protein sequence ID" value="GBG05410.1"/>
    <property type="molecule type" value="Genomic_DNA"/>
</dbReference>
<dbReference type="PANTHER" id="PTHR16119">
    <property type="entry name" value="TRANSMEMBRANE PROTEIN 144"/>
    <property type="match status" value="1"/>
</dbReference>
<feature type="transmembrane region" description="Helical" evidence="8">
    <location>
        <begin position="270"/>
        <end position="290"/>
    </location>
</feature>
<evidence type="ECO:0000313" key="9">
    <source>
        <dbReference type="EMBL" id="GBG05410.1"/>
    </source>
</evidence>
<dbReference type="OrthoDB" id="1452595at2"/>
<keyword evidence="3" id="KW-0813">Transport</keyword>
<sequence length="291" mass="31179">MNYLNLLILFLPAIGWGLMPLAIASVKNSNVYNQIVGTVVAAFLFAVIVMLIAHPALNWPLFLFSVLAGACWVVGQVGQYISYSRISVSATMPISTGLQLIGVPLVGVIAFHEWQTTQSKLWGFFGIIVLIIGVIFTSRSDEGTSEGGSKNQWGTLILLILTTFGYIASSSIPKALQGSSISIFFGETVGMMISVFIYTLVTGNLKAWAQKTTVLSGSAGILYGIANLAYIYSIGPWGVNTAFVVSQLCVVISTLGGLIFLHEKKSKRGLIYTLIGLVLIVIGAFLTTVIQ</sequence>
<keyword evidence="6 8" id="KW-1133">Transmembrane helix</keyword>
<comment type="similarity">
    <text evidence="2">Belongs to the GRP transporter (TC 2.A.7.5) family.</text>
</comment>
<accession>A0A2Z6TGD2</accession>
<dbReference type="CDD" id="cd23110">
    <property type="entry name" value="GRP"/>
    <property type="match status" value="1"/>
</dbReference>
<feature type="transmembrane region" description="Helical" evidence="8">
    <location>
        <begin position="90"/>
        <end position="109"/>
    </location>
</feature>
<comment type="caution">
    <text evidence="9">The sequence shown here is derived from an EMBL/GenBank/DDBJ whole genome shotgun (WGS) entry which is preliminary data.</text>
</comment>
<evidence type="ECO:0000256" key="8">
    <source>
        <dbReference type="SAM" id="Phobius"/>
    </source>
</evidence>
<feature type="transmembrane region" description="Helical" evidence="8">
    <location>
        <begin position="241"/>
        <end position="261"/>
    </location>
</feature>
<dbReference type="InterPro" id="IPR037185">
    <property type="entry name" value="EmrE-like"/>
</dbReference>
<feature type="transmembrane region" description="Helical" evidence="8">
    <location>
        <begin position="6"/>
        <end position="24"/>
    </location>
</feature>
<comment type="subcellular location">
    <subcellularLocation>
        <location evidence="1">Cell membrane</location>
        <topology evidence="1">Multi-pass membrane protein</topology>
    </subcellularLocation>
</comment>
<dbReference type="Gene3D" id="1.10.3730.20">
    <property type="match status" value="1"/>
</dbReference>
<name>A0A2Z6TGD2_9LACO</name>
<evidence type="ECO:0000256" key="7">
    <source>
        <dbReference type="ARBA" id="ARBA00023136"/>
    </source>
</evidence>
<evidence type="ECO:0000256" key="6">
    <source>
        <dbReference type="ARBA" id="ARBA00022989"/>
    </source>
</evidence>
<feature type="transmembrane region" description="Helical" evidence="8">
    <location>
        <begin position="31"/>
        <end position="53"/>
    </location>
</feature>